<dbReference type="PANTHER" id="PTHR14856">
    <property type="entry name" value="PQ-LOOP REPEAT-CONTAINING PROTEIN 1-LIKE PROTEIN"/>
    <property type="match status" value="1"/>
</dbReference>
<feature type="region of interest" description="Disordered" evidence="1">
    <location>
        <begin position="56"/>
        <end position="96"/>
    </location>
</feature>
<dbReference type="GO" id="GO:0045332">
    <property type="term" value="P:phospholipid translocation"/>
    <property type="evidence" value="ECO:0007669"/>
    <property type="project" value="TreeGrafter"/>
</dbReference>
<reference evidence="3 4" key="2">
    <citation type="submission" date="2018-11" db="EMBL/GenBank/DDBJ databases">
        <authorList>
            <consortium name="Pathogen Informatics"/>
        </authorList>
    </citation>
    <scope>NUCLEOTIDE SEQUENCE [LARGE SCALE GENOMIC DNA]</scope>
</reference>
<dbReference type="PANTHER" id="PTHR14856:SF9">
    <property type="entry name" value="PQ-LOOP REPEAT-CONTAINING PROTEIN 1"/>
    <property type="match status" value="1"/>
</dbReference>
<evidence type="ECO:0000313" key="4">
    <source>
        <dbReference type="Proteomes" id="UP000271098"/>
    </source>
</evidence>
<evidence type="ECO:0000313" key="3">
    <source>
        <dbReference type="EMBL" id="VDN23884.1"/>
    </source>
</evidence>
<dbReference type="GO" id="GO:0042147">
    <property type="term" value="P:retrograde transport, endosome to Golgi"/>
    <property type="evidence" value="ECO:0007669"/>
    <property type="project" value="TreeGrafter"/>
</dbReference>
<dbReference type="GO" id="GO:0005802">
    <property type="term" value="C:trans-Golgi network"/>
    <property type="evidence" value="ECO:0007669"/>
    <property type="project" value="TreeGrafter"/>
</dbReference>
<evidence type="ECO:0000313" key="5">
    <source>
        <dbReference type="WBParaSite" id="GPUH_0001429301-mRNA-1"/>
    </source>
</evidence>
<organism evidence="5">
    <name type="scientific">Gongylonema pulchrum</name>
    <dbReference type="NCBI Taxonomy" id="637853"/>
    <lineage>
        <taxon>Eukaryota</taxon>
        <taxon>Metazoa</taxon>
        <taxon>Ecdysozoa</taxon>
        <taxon>Nematoda</taxon>
        <taxon>Chromadorea</taxon>
        <taxon>Rhabditida</taxon>
        <taxon>Spirurina</taxon>
        <taxon>Spiruromorpha</taxon>
        <taxon>Spiruroidea</taxon>
        <taxon>Gongylonematidae</taxon>
        <taxon>Gongylonema</taxon>
    </lineage>
</organism>
<proteinExistence type="predicted"/>
<keyword evidence="2" id="KW-0472">Membrane</keyword>
<dbReference type="WBParaSite" id="GPUH_0001429301-mRNA-1">
    <property type="protein sequence ID" value="GPUH_0001429301-mRNA-1"/>
    <property type="gene ID" value="GPUH_0001429301"/>
</dbReference>
<dbReference type="GO" id="GO:0005768">
    <property type="term" value="C:endosome"/>
    <property type="evidence" value="ECO:0007669"/>
    <property type="project" value="TreeGrafter"/>
</dbReference>
<keyword evidence="4" id="KW-1185">Reference proteome</keyword>
<dbReference type="GO" id="GO:0005829">
    <property type="term" value="C:cytosol"/>
    <property type="evidence" value="ECO:0007669"/>
    <property type="project" value="GOC"/>
</dbReference>
<feature type="transmembrane region" description="Helical" evidence="2">
    <location>
        <begin position="23"/>
        <end position="46"/>
    </location>
</feature>
<reference evidence="5" key="1">
    <citation type="submission" date="2016-06" db="UniProtKB">
        <authorList>
            <consortium name="WormBaseParasite"/>
        </authorList>
    </citation>
    <scope>IDENTIFICATION</scope>
</reference>
<dbReference type="EMBL" id="UYRT01081085">
    <property type="protein sequence ID" value="VDN23884.1"/>
    <property type="molecule type" value="Genomic_DNA"/>
</dbReference>
<evidence type="ECO:0000256" key="2">
    <source>
        <dbReference type="SAM" id="Phobius"/>
    </source>
</evidence>
<name>A0A183DZY4_9BILA</name>
<evidence type="ECO:0000256" key="1">
    <source>
        <dbReference type="SAM" id="MobiDB-lite"/>
    </source>
</evidence>
<dbReference type="AlphaFoldDB" id="A0A183DZY4"/>
<dbReference type="Proteomes" id="UP000271098">
    <property type="component" value="Unassembled WGS sequence"/>
</dbReference>
<protein>
    <submittedName>
        <fullName evidence="5">Lysosomal amino acid transporter 1 homolog</fullName>
    </submittedName>
</protein>
<dbReference type="InterPro" id="IPR052241">
    <property type="entry name" value="SLC66/Scramblase_ANY1"/>
</dbReference>
<gene>
    <name evidence="3" type="ORF">GPUH_LOCUS14275</name>
</gene>
<keyword evidence="2" id="KW-0812">Transmembrane</keyword>
<keyword evidence="2" id="KW-1133">Transmembrane helix</keyword>
<accession>A0A183DZY4</accession>
<sequence length="124" mass="14691">MVLLWLIADSVKTAYNVWKKTPYQFWFCGIAQIFIDILILLQVGCFDMKRPSYSRKNEEELEGEHLLGQPMQQPHQQPSQRPLEEAEPVQGRSRWRNVVRGTLHRLRRLKRQDVPQPVQQQALK</sequence>
<dbReference type="OrthoDB" id="292213at2759"/>
<feature type="compositionally biased region" description="Low complexity" evidence="1">
    <location>
        <begin position="66"/>
        <end position="81"/>
    </location>
</feature>